<reference evidence="2 3" key="1">
    <citation type="journal article" date="2015" name="Appl. Environ. Microbiol.">
        <title>The Geoglobus acetivorans genome: Fe(III) reduction, acetate utilization, autotrophic growth, and degradation of aromatic compounds in a hyperthermophilic archaeon.</title>
        <authorList>
            <person name="Mardanov A.V."/>
            <person name="Slododkina G.B."/>
            <person name="Slobodkin A.I."/>
            <person name="Beletsky A.V."/>
            <person name="Gavrilov S.N."/>
            <person name="Kublanov I.V."/>
            <person name="Bonch-Osmolovskaya E.A."/>
            <person name="Skryabin K.G."/>
            <person name="Ravin N.V."/>
        </authorList>
    </citation>
    <scope>NUCLEOTIDE SEQUENCE [LARGE SCALE GENOMIC DNA]</scope>
    <source>
        <strain evidence="2 3">SBH6</strain>
    </source>
</reference>
<dbReference type="Proteomes" id="UP000030624">
    <property type="component" value="Chromosome"/>
</dbReference>
<evidence type="ECO:0000313" key="3">
    <source>
        <dbReference type="Proteomes" id="UP000030624"/>
    </source>
</evidence>
<dbReference type="PANTHER" id="PTHR31876">
    <property type="entry name" value="COV-LIKE PROTEIN 1"/>
    <property type="match status" value="1"/>
</dbReference>
<keyword evidence="1" id="KW-1133">Transmembrane helix</keyword>
<name>A0A0A7GDT0_GEOAI</name>
<gene>
    <name evidence="2" type="ORF">GACE_0956</name>
</gene>
<keyword evidence="1" id="KW-0812">Transmembrane</keyword>
<dbReference type="PANTHER" id="PTHR31876:SF26">
    <property type="entry name" value="PROTEIN LIKE COV 2"/>
    <property type="match status" value="1"/>
</dbReference>
<keyword evidence="1" id="KW-0472">Membrane</keyword>
<proteinExistence type="predicted"/>
<evidence type="ECO:0000256" key="1">
    <source>
        <dbReference type="SAM" id="Phobius"/>
    </source>
</evidence>
<dbReference type="EMBL" id="CP009552">
    <property type="protein sequence ID" value="AIY90003.1"/>
    <property type="molecule type" value="Genomic_DNA"/>
</dbReference>
<accession>A0A0A7GDT0</accession>
<dbReference type="eggNOG" id="arCOG04755">
    <property type="taxonomic scope" value="Archaea"/>
</dbReference>
<dbReference type="KEGG" id="gac:GACE_0956"/>
<dbReference type="AlphaFoldDB" id="A0A0A7GDT0"/>
<organism evidence="2 3">
    <name type="scientific">Geoglobus acetivorans</name>
    <dbReference type="NCBI Taxonomy" id="565033"/>
    <lineage>
        <taxon>Archaea</taxon>
        <taxon>Methanobacteriati</taxon>
        <taxon>Methanobacteriota</taxon>
        <taxon>Archaeoglobi</taxon>
        <taxon>Archaeoglobales</taxon>
        <taxon>Archaeoglobaceae</taxon>
        <taxon>Geoglobus</taxon>
    </lineage>
</organism>
<dbReference type="Pfam" id="PF04367">
    <property type="entry name" value="DUF502"/>
    <property type="match status" value="1"/>
</dbReference>
<dbReference type="GeneID" id="24797546"/>
<feature type="transmembrane region" description="Helical" evidence="1">
    <location>
        <begin position="7"/>
        <end position="29"/>
    </location>
</feature>
<dbReference type="InterPro" id="IPR007462">
    <property type="entry name" value="COV1-like"/>
</dbReference>
<protein>
    <submittedName>
        <fullName evidence="2">Transporter</fullName>
    </submittedName>
</protein>
<evidence type="ECO:0000313" key="2">
    <source>
        <dbReference type="EMBL" id="AIY90003.1"/>
    </source>
</evidence>
<dbReference type="HOGENOM" id="CLU_068050_2_0_2"/>
<dbReference type="RefSeq" id="WP_048091596.1">
    <property type="nucleotide sequence ID" value="NZ_CP009552.1"/>
</dbReference>
<feature type="transmembrane region" description="Helical" evidence="1">
    <location>
        <begin position="45"/>
        <end position="65"/>
    </location>
</feature>
<sequence>MERLKRMFITGVVIFLPLAATFLIIYWAVGFVEDFLKPFASKSPYYFPGMSLIILALVILGLGFVGTRTFGQRAIDVFEGWIKKIPLIRTIYVGTKEALRTLLQSDIERLKGVVLVEYPRKGMYALGFTSGTKISQACENTGKKLVNVFVPTSPNPTSGFVILVPEEELIYLDMSVEDAMKVIISGGFSQ</sequence>